<sequence length="1464" mass="162577">MDQRIKAGLNVGPSYTDGSEKICNFKALFCLPDMMRFVTLFVCLLLFVTRLPAQTVRFGNEWINYQQTYYKIPIAQPGLYRITYAQLQNAGLLVDTIDPSTIQLFHRGVEQAIHVQGEANKKFDSSDYIEFYGRGNDGTQDSLLYRPASAQPHKYYSLFSDSTAYFLTWRLDGKSGKRMATSTDTDVTGLTPEPFHWAEELRVFTDEYTGYPHGILSKIEYCHYETGEGWSGPILKQGQPAEQSFTLTNVVQSGPSPTAEWLLTGREHSFHTIELLAGSVTNRQTLGRASFSLYENKTAKYPVSWDRITSNGQLILTTISQGTSDDKYSLSYLLVRYPQRLLMAGLPFRQFKLAPNPAGKSLLELTDAATGTSFLDITDPSAPIRLSSNRQGTAPRMLVPNTATGRTVIAFSQPTAVSAIQPVRFQPLDVAKANYLIITHSSLMKPAGNVPDAVKAYASYRASQDGGSFDTLSVDVAQLFNQFSYGERHPLAIRRFLDYRLQKAPVQYLLLLGRGRSAPGVRKNGQQSLLDLVPTYGFPPSDALFSAGLNNQPEDLPAIPTGRVNAATPAEIIGYLNKVKEHESVSGDQLWRKRILHLSGGRSASELVQFRGYVEGYKRIVEQSALGSQVSTLSKKSDDDVEYVNLSAPVNEGVGFMTFFGHSSLWVTDLDIGLVSNDLLGYRNKGRYPMLLMNGCAVGNFFFGLATIGADWILTPNRGAVAVIAQSHLGFPYYLNNYTTHFYEVLSDSLFMHQSIGTIQQETNRRIVTNQPFPLDITNTHQLVLQGDPAVRLFPLRKPDYALETSDIQVTAADGKALNTLSDSVSVRLIVQNAGLHRKTPLTIRIRRSGSNGQTLGVYNSTVPEAVAFKDTFLITIPNDRNSFGINRFTARINPDELIAEETFGNNEAWVEVNLPGPAIVPLLPEAFSLLKVPANGSRSLTLVAQTFRDEIQQYILELDTTAQFTSSAVQSATLLAGALIQWKPTLPTQNTTYFWRVKRAGQATERESDWVTSSFTIMQDGPEGWWQRRPEQFARNTVTPTATETPAIGPAQSWEHLTWTRQSTSPAPVEIWGIDKAGRETLLLRTGNRSTSLSSISSERYPFLRLKSQESVFRDWQVAYIGVPEGYAFAAKPIGPTLQQGEKTTLLVNFTNLSARSFTDSVLVRYTLYSENSAQAGTVDKRMPAPEPGLTTNLSIPVETRGIPGQNQLVVTVNPQLQAEQSYLNNTFDVPFYVVPDKWAPVLEVSIDEARIKDGDVVSATPLIALKLTDENKYLIRQDTSGIDLYLEGPCEKCPARRINWLNPNVKQQANAATNEFSLTYVSDRLADGSYQLTARGRDMAGNVAPPYQVTFRVNSAPQVESISTYPNPFTDRVRISFQLSGSQAPDEAVWQITDINGRPIRRFQKPVRIGLNEWFWDGTDENSARVAPGMYLFRLTISNQGTDLPLGEGAQNKQTGKLILIR</sequence>
<proteinExistence type="predicted"/>
<dbReference type="CDD" id="cd02258">
    <property type="entry name" value="Peptidase_C25_N"/>
    <property type="match status" value="1"/>
</dbReference>
<dbReference type="Proteomes" id="UP001501175">
    <property type="component" value="Unassembled WGS sequence"/>
</dbReference>
<dbReference type="InterPro" id="IPR001769">
    <property type="entry name" value="Gingipain"/>
</dbReference>
<dbReference type="Gene3D" id="2.60.40.4070">
    <property type="match status" value="1"/>
</dbReference>
<accession>A0ABP8NRT1</accession>
<dbReference type="InterPro" id="IPR013783">
    <property type="entry name" value="Ig-like_fold"/>
</dbReference>
<reference evidence="4" key="1">
    <citation type="journal article" date="2019" name="Int. J. Syst. Evol. Microbiol.">
        <title>The Global Catalogue of Microorganisms (GCM) 10K type strain sequencing project: providing services to taxonomists for standard genome sequencing and annotation.</title>
        <authorList>
            <consortium name="The Broad Institute Genomics Platform"/>
            <consortium name="The Broad Institute Genome Sequencing Center for Infectious Disease"/>
            <person name="Wu L."/>
            <person name="Ma J."/>
        </authorList>
    </citation>
    <scope>NUCLEOTIDE SEQUENCE [LARGE SCALE GENOMIC DNA]</scope>
    <source>
        <strain evidence="4">JCM 17927</strain>
    </source>
</reference>
<evidence type="ECO:0000313" key="4">
    <source>
        <dbReference type="Proteomes" id="UP001501175"/>
    </source>
</evidence>
<dbReference type="Gene3D" id="2.60.40.10">
    <property type="entry name" value="Immunoglobulins"/>
    <property type="match status" value="2"/>
</dbReference>
<dbReference type="SUPFAM" id="SSF52129">
    <property type="entry name" value="Caspase-like"/>
    <property type="match status" value="1"/>
</dbReference>
<dbReference type="InterPro" id="IPR029030">
    <property type="entry name" value="Caspase-like_dom_sf"/>
</dbReference>
<organism evidence="3 4">
    <name type="scientific">Nibrella saemangeumensis</name>
    <dbReference type="NCBI Taxonomy" id="1084526"/>
    <lineage>
        <taxon>Bacteria</taxon>
        <taxon>Pseudomonadati</taxon>
        <taxon>Bacteroidota</taxon>
        <taxon>Cytophagia</taxon>
        <taxon>Cytophagales</taxon>
        <taxon>Spirosomataceae</taxon>
        <taxon>Nibrella</taxon>
    </lineage>
</organism>
<evidence type="ECO:0000313" key="3">
    <source>
        <dbReference type="EMBL" id="GAA4470258.1"/>
    </source>
</evidence>
<keyword evidence="4" id="KW-1185">Reference proteome</keyword>
<evidence type="ECO:0000259" key="2">
    <source>
        <dbReference type="Pfam" id="PF01364"/>
    </source>
</evidence>
<protein>
    <recommendedName>
        <fullName evidence="2">Gingipain domain-containing protein</fullName>
    </recommendedName>
</protein>
<dbReference type="Pfam" id="PF01364">
    <property type="entry name" value="Peptidase_C25"/>
    <property type="match status" value="1"/>
</dbReference>
<evidence type="ECO:0000256" key="1">
    <source>
        <dbReference type="ARBA" id="ARBA00022729"/>
    </source>
</evidence>
<gene>
    <name evidence="3" type="ORF">GCM10023189_58530</name>
</gene>
<keyword evidence="1" id="KW-0732">Signal</keyword>
<feature type="domain" description="Gingipain" evidence="2">
    <location>
        <begin position="435"/>
        <end position="793"/>
    </location>
</feature>
<comment type="caution">
    <text evidence="3">The sequence shown here is derived from an EMBL/GenBank/DDBJ whole genome shotgun (WGS) entry which is preliminary data.</text>
</comment>
<dbReference type="InterPro" id="IPR029031">
    <property type="entry name" value="Gingipain_N_sf"/>
</dbReference>
<dbReference type="Gene3D" id="3.40.50.10390">
    <property type="entry name" value="Gingipain r, domain 1"/>
    <property type="match status" value="1"/>
</dbReference>
<dbReference type="Gene3D" id="3.40.50.1460">
    <property type="match status" value="1"/>
</dbReference>
<dbReference type="EMBL" id="BAABHD010000084">
    <property type="protein sequence ID" value="GAA4470258.1"/>
    <property type="molecule type" value="Genomic_DNA"/>
</dbReference>
<name>A0ABP8NRT1_9BACT</name>